<dbReference type="RefSeq" id="WP_212610052.1">
    <property type="nucleotide sequence ID" value="NZ_CP073910.1"/>
</dbReference>
<name>A0A975K8H9_9SPHN</name>
<dbReference type="PANTHER" id="PTHR13078:SF56">
    <property type="entry name" value="PEROXISOMAL MULTIFUNCTIONAL ENZYME TYPE 2"/>
    <property type="match status" value="1"/>
</dbReference>
<dbReference type="GO" id="GO:0006635">
    <property type="term" value="P:fatty acid beta-oxidation"/>
    <property type="evidence" value="ECO:0007669"/>
    <property type="project" value="TreeGrafter"/>
</dbReference>
<feature type="domain" description="MaoC-like" evidence="1">
    <location>
        <begin position="161"/>
        <end position="273"/>
    </location>
</feature>
<dbReference type="GO" id="GO:0004300">
    <property type="term" value="F:enoyl-CoA hydratase activity"/>
    <property type="evidence" value="ECO:0007669"/>
    <property type="project" value="TreeGrafter"/>
</dbReference>
<evidence type="ECO:0000259" key="1">
    <source>
        <dbReference type="Pfam" id="PF01575"/>
    </source>
</evidence>
<sequence length="282" mass="30590">MIPYEALLKVRSPDREFAWSDRDAMLYALGIGMGGDPLDADELAFVYEKDLKVVPSFATVAAWGSNPPLAATGVDYSRVVHAEQAIRLHRPLPASARVKADGGIIAAIDKGDKGAILMAETMLRDAETGEPYVTLSVGWFARADGHFGGPATGGAAPHIVPDRPPDKSVDYVTRADQALLYRLAGDRNPLHADPEAARRAGFERPILHGLCTFGICCRAVLQHYAAFEPERMVSHKLRFSAPVYPGDVVTVDLWRDGDLVSFQARVKARNATVIQNGCAEVR</sequence>
<evidence type="ECO:0000313" key="4">
    <source>
        <dbReference type="Proteomes" id="UP000681425"/>
    </source>
</evidence>
<dbReference type="EMBL" id="CP073910">
    <property type="protein sequence ID" value="QUT06749.1"/>
    <property type="molecule type" value="Genomic_DNA"/>
</dbReference>
<dbReference type="InterPro" id="IPR029069">
    <property type="entry name" value="HotDog_dom_sf"/>
</dbReference>
<accession>A0A975K8H9</accession>
<dbReference type="GO" id="GO:0044594">
    <property type="term" value="F:17-beta-hydroxysteroid dehydrogenase (NAD+) activity"/>
    <property type="evidence" value="ECO:0007669"/>
    <property type="project" value="TreeGrafter"/>
</dbReference>
<dbReference type="AlphaFoldDB" id="A0A975K8H9"/>
<dbReference type="Pfam" id="PF22622">
    <property type="entry name" value="MFE-2_hydrat-2_N"/>
    <property type="match status" value="1"/>
</dbReference>
<dbReference type="Gene3D" id="3.10.129.10">
    <property type="entry name" value="Hotdog Thioesterase"/>
    <property type="match status" value="1"/>
</dbReference>
<dbReference type="SUPFAM" id="SSF54637">
    <property type="entry name" value="Thioesterase/thiol ester dehydrase-isomerase"/>
    <property type="match status" value="2"/>
</dbReference>
<dbReference type="CDD" id="cd03448">
    <property type="entry name" value="HDE_HSD"/>
    <property type="match status" value="1"/>
</dbReference>
<dbReference type="GO" id="GO:0003857">
    <property type="term" value="F:(3S)-3-hydroxyacyl-CoA dehydrogenase (NAD+) activity"/>
    <property type="evidence" value="ECO:0007669"/>
    <property type="project" value="TreeGrafter"/>
</dbReference>
<protein>
    <submittedName>
        <fullName evidence="3">MaoC family dehydratase N-terminal domain-containing protein</fullName>
    </submittedName>
</protein>
<dbReference type="Proteomes" id="UP000681425">
    <property type="component" value="Chromosome"/>
</dbReference>
<feature type="domain" description="Peroxisomal multifunctional enzyme type 2-like N-terminal" evidence="2">
    <location>
        <begin position="17"/>
        <end position="142"/>
    </location>
</feature>
<proteinExistence type="predicted"/>
<reference evidence="3" key="1">
    <citation type="submission" date="2021-04" db="EMBL/GenBank/DDBJ databases">
        <title>Isolation of p-tert-butylphenol degrading bacteria Sphingobium phenoxybenzoativorans Tas13 from active sludge.</title>
        <authorList>
            <person name="Li Y."/>
        </authorList>
    </citation>
    <scope>NUCLEOTIDE SEQUENCE</scope>
    <source>
        <strain evidence="3">Tas13</strain>
    </source>
</reference>
<keyword evidence="4" id="KW-1185">Reference proteome</keyword>
<dbReference type="KEGG" id="spph:KFK14_04715"/>
<gene>
    <name evidence="3" type="ORF">KFK14_04715</name>
</gene>
<organism evidence="3 4">
    <name type="scientific">Sphingobium phenoxybenzoativorans</name>
    <dbReference type="NCBI Taxonomy" id="1592790"/>
    <lineage>
        <taxon>Bacteria</taxon>
        <taxon>Pseudomonadati</taxon>
        <taxon>Pseudomonadota</taxon>
        <taxon>Alphaproteobacteria</taxon>
        <taxon>Sphingomonadales</taxon>
        <taxon>Sphingomonadaceae</taxon>
        <taxon>Sphingobium</taxon>
    </lineage>
</organism>
<dbReference type="PANTHER" id="PTHR13078">
    <property type="entry name" value="PEROXISOMAL MULTIFUNCTIONAL ENZYME TYPE 2-RELATED"/>
    <property type="match status" value="1"/>
</dbReference>
<dbReference type="InterPro" id="IPR002539">
    <property type="entry name" value="MaoC-like_dom"/>
</dbReference>
<dbReference type="Pfam" id="PF01575">
    <property type="entry name" value="MaoC_dehydratas"/>
    <property type="match status" value="1"/>
</dbReference>
<evidence type="ECO:0000259" key="2">
    <source>
        <dbReference type="Pfam" id="PF22622"/>
    </source>
</evidence>
<evidence type="ECO:0000313" key="3">
    <source>
        <dbReference type="EMBL" id="QUT06749.1"/>
    </source>
</evidence>
<dbReference type="InterPro" id="IPR054357">
    <property type="entry name" value="MFE-2_N"/>
</dbReference>